<dbReference type="Proteomes" id="UP001207468">
    <property type="component" value="Unassembled WGS sequence"/>
</dbReference>
<name>A0ACC0TSR3_9AGAM</name>
<protein>
    <submittedName>
        <fullName evidence="1">Uncharacterized protein</fullName>
    </submittedName>
</protein>
<evidence type="ECO:0000313" key="2">
    <source>
        <dbReference type="Proteomes" id="UP001207468"/>
    </source>
</evidence>
<keyword evidence="2" id="KW-1185">Reference proteome</keyword>
<dbReference type="EMBL" id="JAGFNK010000829">
    <property type="protein sequence ID" value="KAI9438868.1"/>
    <property type="molecule type" value="Genomic_DNA"/>
</dbReference>
<comment type="caution">
    <text evidence="1">The sequence shown here is derived from an EMBL/GenBank/DDBJ whole genome shotgun (WGS) entry which is preliminary data.</text>
</comment>
<gene>
    <name evidence="1" type="ORF">F5148DRAFT_1352776</name>
</gene>
<reference evidence="1" key="1">
    <citation type="submission" date="2021-03" db="EMBL/GenBank/DDBJ databases">
        <title>Evolutionary priming and transition to the ectomycorrhizal habit in an iconic lineage of mushroom-forming fungi: is preadaptation a requirement?</title>
        <authorList>
            <consortium name="DOE Joint Genome Institute"/>
            <person name="Looney B.P."/>
            <person name="Miyauchi S."/>
            <person name="Morin E."/>
            <person name="Drula E."/>
            <person name="Courty P.E."/>
            <person name="Chicoki N."/>
            <person name="Fauchery L."/>
            <person name="Kohler A."/>
            <person name="Kuo A."/>
            <person name="LaButti K."/>
            <person name="Pangilinan J."/>
            <person name="Lipzen A."/>
            <person name="Riley R."/>
            <person name="Andreopoulos W."/>
            <person name="He G."/>
            <person name="Johnson J."/>
            <person name="Barry K.W."/>
            <person name="Grigoriev I.V."/>
            <person name="Nagy L."/>
            <person name="Hibbett D."/>
            <person name="Henrissat B."/>
            <person name="Matheny P.B."/>
            <person name="Labbe J."/>
            <person name="Martin A.F."/>
        </authorList>
    </citation>
    <scope>NUCLEOTIDE SEQUENCE</scope>
    <source>
        <strain evidence="1">BPL698</strain>
    </source>
</reference>
<accession>A0ACC0TSR3</accession>
<proteinExistence type="predicted"/>
<evidence type="ECO:0000313" key="1">
    <source>
        <dbReference type="EMBL" id="KAI9438868.1"/>
    </source>
</evidence>
<sequence>MAHYSAFRLYGGIPLVSHTLAGDGYNTIPRSSVSAVVDTIASWCDQAAALLPATRASTDYGKITSVAALALKARILLYAASPLYNTPDNMKPIIASVRFGDGRDSVLCYPSYDKERWNRAAAAAKAVIDASVAAGITLYNTGKPATTANTDTYAGLGDYEAVCNNVYGTTGTYANPEMILVNTFTQNDVTGTQWGKYNSSKVRMYAWGAKNNVPVEFLQQYEKRDGTTWTATPTGTDFKAYFEGLNLDPRAYSSLAWAGQWFNSAHTFLPYYQASADGTSYTKGTLVDDTNAGDATGSAIECTKFVARVDNSNDNHFAWPIFRLAEFYLSYAEAINEYSGPSNDALQYLNLIRQRAGMPNKDISTVADQASFRTAVQHERTIEFAFEEHRYNDLHRWLTAHIALNQTLHGFAVVASTNGHTPKPTNPYLNWSLTSYGPRVFPLKYYYVPFPYSEAQIKKANSPDSLLTLAKHPGSIIDQGFRSEKNWRTTGAVYTITGDDLAHTNAGNLLNTLQGRIPGLTVSTGSGEPGYDNPTLYMRGQSSWNIAGNALAIYLDGFQVDLNELAALSPNEIETVTLLKDAAATAIYGFDAGAGVLSIRTKEGILSTKTKVEVNARYGGMRPIALPQVMDAYGYTTAYNQALQNDGLPVKYYNPSLYKATDDPFHPNVNWYDKVLTNNSSTQDYNMSFRGGSKTARFFVLGGYTNFQGAYRDATSIGTDYGSNAKYNRMNVRANLDLQLNKNLSVKATVSGITEDRATPELGTTPGGQSGAPGLFAMLLQLPASAFPVKNLNGTWGNNAVYNYNPVEFLRNNGVYSSHTRYLQTNVSFKQRLDALVPGLALSGGVSFANVYQGIYEKKFSVFSYQMVKDAYDNPVFDGNGNITYTTLGSVAQSINDAGNTHWNRNAVIGGFDYDRSFGKHSFTGMIKYSRNSYVHDGQTYSVVEQGARGNVTYDYAQKYIADFSYSYLGSGDFQAGHRYGFFPAIGLGWIASNEDFLKSSKAVTFLKVRGSYGKTGNTNENSRFLYERWSSYTGGIDMGTTNTWYAGRTEGAYPNSNFTWEQKQTANLGVDVTLFKKLTATIDVFSEKRTHILEPVVGVPAYTGFSFQSMNTGEVSNKGFELSLQFHDKTRGNFEYNAGAYVAYAHNQITKKAENVQPYPYLYQQGYRINQFRALKTVGFYQSSDFDASGNLLSTLAKSTYGPVHPGDLKYVDVNGDGVINDYDKVPMKFAKLPEITIGFNAGFKYAGFDFNAFIQGVMNRTVSLLDDAPAYIQPLAGNNNITAFSNNPWTPATAQTATSPRLSTLVNNNNNQEADFWLRNGNFFKLRSIEAGYTLPLKLHKKMDDIRFFLIGNNLLGNKINGLDPERLSMGYPLMKTVTIGVKAKF</sequence>
<organism evidence="1 2">
    <name type="scientific">Russula earlei</name>
    <dbReference type="NCBI Taxonomy" id="71964"/>
    <lineage>
        <taxon>Eukaryota</taxon>
        <taxon>Fungi</taxon>
        <taxon>Dikarya</taxon>
        <taxon>Basidiomycota</taxon>
        <taxon>Agaricomycotina</taxon>
        <taxon>Agaricomycetes</taxon>
        <taxon>Russulales</taxon>
        <taxon>Russulaceae</taxon>
        <taxon>Russula</taxon>
    </lineage>
</organism>